<evidence type="ECO:0000256" key="6">
    <source>
        <dbReference type="PROSITE-ProRule" id="PRU00433"/>
    </source>
</evidence>
<organism evidence="9 10">
    <name type="scientific">Roseicella aerolata</name>
    <dbReference type="NCBI Taxonomy" id="2883479"/>
    <lineage>
        <taxon>Bacteria</taxon>
        <taxon>Pseudomonadati</taxon>
        <taxon>Pseudomonadota</taxon>
        <taxon>Alphaproteobacteria</taxon>
        <taxon>Acetobacterales</taxon>
        <taxon>Roseomonadaceae</taxon>
        <taxon>Roseicella</taxon>
    </lineage>
</organism>
<keyword evidence="10" id="KW-1185">Reference proteome</keyword>
<reference evidence="9" key="1">
    <citation type="submission" date="2021-10" db="EMBL/GenBank/DDBJ databases">
        <title>Roseicella aerolatum sp. nov., isolated from aerosols of e-waste dismantling site.</title>
        <authorList>
            <person name="Qin T."/>
        </authorList>
    </citation>
    <scope>NUCLEOTIDE SEQUENCE</scope>
    <source>
        <strain evidence="9">GB24</strain>
    </source>
</reference>
<keyword evidence="5 6" id="KW-0408">Iron</keyword>
<evidence type="ECO:0000313" key="9">
    <source>
        <dbReference type="EMBL" id="MCB4821798.1"/>
    </source>
</evidence>
<feature type="signal peptide" evidence="7">
    <location>
        <begin position="1"/>
        <end position="24"/>
    </location>
</feature>
<evidence type="ECO:0000313" key="10">
    <source>
        <dbReference type="Proteomes" id="UP001139311"/>
    </source>
</evidence>
<dbReference type="Gene3D" id="1.10.760.10">
    <property type="entry name" value="Cytochrome c-like domain"/>
    <property type="match status" value="1"/>
</dbReference>
<dbReference type="InterPro" id="IPR036909">
    <property type="entry name" value="Cyt_c-like_dom_sf"/>
</dbReference>
<dbReference type="Proteomes" id="UP001139311">
    <property type="component" value="Unassembled WGS sequence"/>
</dbReference>
<dbReference type="InterPro" id="IPR009056">
    <property type="entry name" value="Cyt_c-like_dom"/>
</dbReference>
<sequence length="100" mass="10076">MHLSHPLGAALLATSLFAAGGAVAAGPAPLAAQGCLGCHGPNGAGIGSGARLAGREAAELESIMRAYRADQRQGTIMNRIARGYTEQDIAAIAAYFAAIR</sequence>
<keyword evidence="3 6" id="KW-0479">Metal-binding</keyword>
<keyword evidence="7" id="KW-0732">Signal</keyword>
<evidence type="ECO:0000256" key="3">
    <source>
        <dbReference type="ARBA" id="ARBA00022723"/>
    </source>
</evidence>
<dbReference type="SUPFAM" id="SSF46626">
    <property type="entry name" value="Cytochrome c"/>
    <property type="match status" value="1"/>
</dbReference>
<dbReference type="GO" id="GO:0009055">
    <property type="term" value="F:electron transfer activity"/>
    <property type="evidence" value="ECO:0007669"/>
    <property type="project" value="InterPro"/>
</dbReference>
<dbReference type="Pfam" id="PF00034">
    <property type="entry name" value="Cytochrom_C"/>
    <property type="match status" value="1"/>
</dbReference>
<evidence type="ECO:0000256" key="5">
    <source>
        <dbReference type="ARBA" id="ARBA00023004"/>
    </source>
</evidence>
<dbReference type="GO" id="GO:0020037">
    <property type="term" value="F:heme binding"/>
    <property type="evidence" value="ECO:0007669"/>
    <property type="project" value="InterPro"/>
</dbReference>
<dbReference type="AlphaFoldDB" id="A0A9X1LA33"/>
<evidence type="ECO:0000259" key="8">
    <source>
        <dbReference type="PROSITE" id="PS51007"/>
    </source>
</evidence>
<proteinExistence type="predicted"/>
<dbReference type="RefSeq" id="WP_226607072.1">
    <property type="nucleotide sequence ID" value="NZ_JAJAQI010000010.1"/>
</dbReference>
<protein>
    <submittedName>
        <fullName evidence="9">C-type cytochrome</fullName>
    </submittedName>
</protein>
<evidence type="ECO:0000256" key="4">
    <source>
        <dbReference type="ARBA" id="ARBA00022982"/>
    </source>
</evidence>
<comment type="caution">
    <text evidence="9">The sequence shown here is derived from an EMBL/GenBank/DDBJ whole genome shotgun (WGS) entry which is preliminary data.</text>
</comment>
<evidence type="ECO:0000256" key="7">
    <source>
        <dbReference type="SAM" id="SignalP"/>
    </source>
</evidence>
<keyword evidence="2 6" id="KW-0349">Heme</keyword>
<dbReference type="GO" id="GO:0046872">
    <property type="term" value="F:metal ion binding"/>
    <property type="evidence" value="ECO:0007669"/>
    <property type="project" value="UniProtKB-KW"/>
</dbReference>
<dbReference type="PANTHER" id="PTHR33751">
    <property type="entry name" value="CBB3-TYPE CYTOCHROME C OXIDASE SUBUNIT FIXP"/>
    <property type="match status" value="1"/>
</dbReference>
<feature type="chain" id="PRO_5040942164" evidence="7">
    <location>
        <begin position="25"/>
        <end position="100"/>
    </location>
</feature>
<name>A0A9X1LA33_9PROT</name>
<keyword evidence="1" id="KW-0813">Transport</keyword>
<keyword evidence="4" id="KW-0249">Electron transport</keyword>
<accession>A0A9X1LA33</accession>
<dbReference type="PROSITE" id="PS51007">
    <property type="entry name" value="CYTC"/>
    <property type="match status" value="1"/>
</dbReference>
<dbReference type="InterPro" id="IPR050597">
    <property type="entry name" value="Cytochrome_c_Oxidase_Subunit"/>
</dbReference>
<feature type="domain" description="Cytochrome c" evidence="8">
    <location>
        <begin position="21"/>
        <end position="100"/>
    </location>
</feature>
<gene>
    <name evidence="9" type="ORF">LHA35_08645</name>
</gene>
<dbReference type="EMBL" id="JAJAQI010000010">
    <property type="protein sequence ID" value="MCB4821798.1"/>
    <property type="molecule type" value="Genomic_DNA"/>
</dbReference>
<dbReference type="PANTHER" id="PTHR33751:SF9">
    <property type="entry name" value="CYTOCHROME C4"/>
    <property type="match status" value="1"/>
</dbReference>
<evidence type="ECO:0000256" key="1">
    <source>
        <dbReference type="ARBA" id="ARBA00022448"/>
    </source>
</evidence>
<evidence type="ECO:0000256" key="2">
    <source>
        <dbReference type="ARBA" id="ARBA00022617"/>
    </source>
</evidence>